<feature type="transmembrane region" description="Helical" evidence="6">
    <location>
        <begin position="164"/>
        <end position="182"/>
    </location>
</feature>
<evidence type="ECO:0000256" key="3">
    <source>
        <dbReference type="ARBA" id="ARBA00022692"/>
    </source>
</evidence>
<feature type="transmembrane region" description="Helical" evidence="6">
    <location>
        <begin position="363"/>
        <end position="380"/>
    </location>
</feature>
<sequence>MIGQDLRSVWRRKPLEEMEDETVKSGLFRSLGLWQLTAIGVGGIVGVGIFSLAGLVAHGDSANPGVGPAVLISFLVAGLASAAAALSYAEFAGMIPRAGSAYTYGYVALGEITGWFIGWDLLLEYIAIVAVVAIGISGYLDAFLSGFGVHLPAWMASTVDEGKGGVINLPAILICLLVTLILSRGTKAFGRFELAVVAIKVVLILFIVGLGIFYINTSNYTPFMPSGFGPVMSGAATVFFAVFGYDAMSTAAEEATEGKKHMPKAIVLSLIIAMLLYVAATLVLTGMQNYKDIDPKAGFASAFAGVGLPVIASIISVFAVLSILTVMLTFLLGVTRVWFSMSRDGLLPKWFSKVDRGGTPQRVTWIAGLGSAFLAGVFPIRAVADLTNIGILAAFVVVCVSVIVFRRTKPNAPRTFRLPFMPVVPAFGVLASLFLISQLHWETWLRFVVWLVIGLAIYFGYGRRHSLMNPDSPRRVQEASLRG</sequence>
<feature type="transmembrane region" description="Helical" evidence="6">
    <location>
        <begin position="418"/>
        <end position="437"/>
    </location>
</feature>
<feature type="transmembrane region" description="Helical" evidence="6">
    <location>
        <begin position="101"/>
        <end position="118"/>
    </location>
</feature>
<proteinExistence type="predicted"/>
<name>A0ABS1JYN5_9MICC</name>
<evidence type="ECO:0000256" key="2">
    <source>
        <dbReference type="ARBA" id="ARBA00022448"/>
    </source>
</evidence>
<dbReference type="Proteomes" id="UP000639051">
    <property type="component" value="Unassembled WGS sequence"/>
</dbReference>
<keyword evidence="2" id="KW-0813">Transport</keyword>
<feature type="transmembrane region" description="Helical" evidence="6">
    <location>
        <begin position="227"/>
        <end position="245"/>
    </location>
</feature>
<keyword evidence="8" id="KW-1185">Reference proteome</keyword>
<evidence type="ECO:0000256" key="5">
    <source>
        <dbReference type="ARBA" id="ARBA00023136"/>
    </source>
</evidence>
<feature type="transmembrane region" description="Helical" evidence="6">
    <location>
        <begin position="265"/>
        <end position="286"/>
    </location>
</feature>
<gene>
    <name evidence="7" type="ORF">JJE72_01715</name>
</gene>
<evidence type="ECO:0000256" key="1">
    <source>
        <dbReference type="ARBA" id="ARBA00004141"/>
    </source>
</evidence>
<reference evidence="7 8" key="1">
    <citation type="submission" date="2021-01" db="EMBL/GenBank/DDBJ databases">
        <title>Genome public.</title>
        <authorList>
            <person name="Liu C."/>
            <person name="Sun Q."/>
        </authorList>
    </citation>
    <scope>NUCLEOTIDE SEQUENCE [LARGE SCALE GENOMIC DNA]</scope>
    <source>
        <strain evidence="7 8">JC656</strain>
    </source>
</reference>
<protein>
    <submittedName>
        <fullName evidence="7">Amino acid permease</fullName>
    </submittedName>
</protein>
<comment type="subcellular location">
    <subcellularLocation>
        <location evidence="1">Membrane</location>
        <topology evidence="1">Multi-pass membrane protein</topology>
    </subcellularLocation>
</comment>
<feature type="transmembrane region" description="Helical" evidence="6">
    <location>
        <begin position="306"/>
        <end position="339"/>
    </location>
</feature>
<accession>A0ABS1JYN5</accession>
<dbReference type="InterPro" id="IPR002293">
    <property type="entry name" value="AA/rel_permease1"/>
</dbReference>
<evidence type="ECO:0000313" key="8">
    <source>
        <dbReference type="Proteomes" id="UP000639051"/>
    </source>
</evidence>
<feature type="transmembrane region" description="Helical" evidence="6">
    <location>
        <begin position="194"/>
        <end position="215"/>
    </location>
</feature>
<feature type="transmembrane region" description="Helical" evidence="6">
    <location>
        <begin position="125"/>
        <end position="144"/>
    </location>
</feature>
<dbReference type="PANTHER" id="PTHR43243:SF4">
    <property type="entry name" value="CATIONIC AMINO ACID TRANSPORTER 4"/>
    <property type="match status" value="1"/>
</dbReference>
<dbReference type="EMBL" id="JAERRC010000006">
    <property type="protein sequence ID" value="MBL0704222.1"/>
    <property type="molecule type" value="Genomic_DNA"/>
</dbReference>
<keyword evidence="5 6" id="KW-0472">Membrane</keyword>
<dbReference type="Gene3D" id="1.20.1740.10">
    <property type="entry name" value="Amino acid/polyamine transporter I"/>
    <property type="match status" value="1"/>
</dbReference>
<feature type="transmembrane region" description="Helical" evidence="6">
    <location>
        <begin position="69"/>
        <end position="89"/>
    </location>
</feature>
<evidence type="ECO:0000313" key="7">
    <source>
        <dbReference type="EMBL" id="MBL0704222.1"/>
    </source>
</evidence>
<dbReference type="Pfam" id="PF13520">
    <property type="entry name" value="AA_permease_2"/>
    <property type="match status" value="1"/>
</dbReference>
<dbReference type="PIRSF" id="PIRSF006060">
    <property type="entry name" value="AA_transporter"/>
    <property type="match status" value="1"/>
</dbReference>
<feature type="transmembrane region" description="Helical" evidence="6">
    <location>
        <begin position="443"/>
        <end position="461"/>
    </location>
</feature>
<feature type="transmembrane region" description="Helical" evidence="6">
    <location>
        <begin position="386"/>
        <end position="406"/>
    </location>
</feature>
<dbReference type="PANTHER" id="PTHR43243">
    <property type="entry name" value="INNER MEMBRANE TRANSPORTER YGJI-RELATED"/>
    <property type="match status" value="1"/>
</dbReference>
<comment type="caution">
    <text evidence="7">The sequence shown here is derived from an EMBL/GenBank/DDBJ whole genome shotgun (WGS) entry which is preliminary data.</text>
</comment>
<keyword evidence="4 6" id="KW-1133">Transmembrane helix</keyword>
<evidence type="ECO:0000256" key="4">
    <source>
        <dbReference type="ARBA" id="ARBA00022989"/>
    </source>
</evidence>
<evidence type="ECO:0000256" key="6">
    <source>
        <dbReference type="SAM" id="Phobius"/>
    </source>
</evidence>
<keyword evidence="3 6" id="KW-0812">Transmembrane</keyword>
<feature type="transmembrane region" description="Helical" evidence="6">
    <location>
        <begin position="33"/>
        <end position="57"/>
    </location>
</feature>
<dbReference type="RefSeq" id="WP_189694984.1">
    <property type="nucleotide sequence ID" value="NZ_BNCM01000015.1"/>
</dbReference>
<organism evidence="7 8">
    <name type="scientific">Sinomonas cellulolyticus</name>
    <dbReference type="NCBI Taxonomy" id="2801916"/>
    <lineage>
        <taxon>Bacteria</taxon>
        <taxon>Bacillati</taxon>
        <taxon>Actinomycetota</taxon>
        <taxon>Actinomycetes</taxon>
        <taxon>Micrococcales</taxon>
        <taxon>Micrococcaceae</taxon>
        <taxon>Sinomonas</taxon>
    </lineage>
</organism>